<dbReference type="RefSeq" id="WP_012327212.1">
    <property type="nucleotide sequence ID" value="NC_010506.1"/>
</dbReference>
<dbReference type="AlphaFoldDB" id="B1KM08"/>
<dbReference type="eggNOG" id="ENOG5031IAD">
    <property type="taxonomic scope" value="Bacteria"/>
</dbReference>
<name>B1KM08_SHEWM</name>
<dbReference type="EMBL" id="CP000961">
    <property type="protein sequence ID" value="ACA88888.1"/>
    <property type="molecule type" value="Genomic_DNA"/>
</dbReference>
<protein>
    <submittedName>
        <fullName evidence="1">Uncharacterized protein</fullName>
    </submittedName>
</protein>
<proteinExistence type="predicted"/>
<keyword evidence="2" id="KW-1185">Reference proteome</keyword>
<dbReference type="HOGENOM" id="CLU_2669036_0_0_6"/>
<accession>B1KM08</accession>
<gene>
    <name evidence="1" type="ordered locus">Swoo_4638</name>
</gene>
<reference evidence="1 2" key="1">
    <citation type="submission" date="2008-02" db="EMBL/GenBank/DDBJ databases">
        <title>Complete sequence of Shewanella woodyi ATCC 51908.</title>
        <authorList>
            <consortium name="US DOE Joint Genome Institute"/>
            <person name="Copeland A."/>
            <person name="Lucas S."/>
            <person name="Lapidus A."/>
            <person name="Glavina del Rio T."/>
            <person name="Dalin E."/>
            <person name="Tice H."/>
            <person name="Bruce D."/>
            <person name="Goodwin L."/>
            <person name="Pitluck S."/>
            <person name="Sims D."/>
            <person name="Brettin T."/>
            <person name="Detter J.C."/>
            <person name="Han C."/>
            <person name="Kuske C.R."/>
            <person name="Schmutz J."/>
            <person name="Larimer F."/>
            <person name="Land M."/>
            <person name="Hauser L."/>
            <person name="Kyrpides N."/>
            <person name="Lykidis A."/>
            <person name="Zhao J.-S."/>
            <person name="Richardson P."/>
        </authorList>
    </citation>
    <scope>NUCLEOTIDE SEQUENCE [LARGE SCALE GENOMIC DNA]</scope>
    <source>
        <strain evidence="2">ATCC 51908 / MS32</strain>
    </source>
</reference>
<sequence length="75" mass="7786">MVVSLVSSFNAEVGSQKHSLQAIFSGTDTATFYKQRGSLTLVSLCSSLVANHMDVVNVINAGAIKDLASGPLNSS</sequence>
<organism evidence="1 2">
    <name type="scientific">Shewanella woodyi (strain ATCC 51908 / MS32)</name>
    <dbReference type="NCBI Taxonomy" id="392500"/>
    <lineage>
        <taxon>Bacteria</taxon>
        <taxon>Pseudomonadati</taxon>
        <taxon>Pseudomonadota</taxon>
        <taxon>Gammaproteobacteria</taxon>
        <taxon>Alteromonadales</taxon>
        <taxon>Shewanellaceae</taxon>
        <taxon>Shewanella</taxon>
    </lineage>
</organism>
<evidence type="ECO:0000313" key="1">
    <source>
        <dbReference type="EMBL" id="ACA88888.1"/>
    </source>
</evidence>
<dbReference type="KEGG" id="swd:Swoo_4638"/>
<evidence type="ECO:0000313" key="2">
    <source>
        <dbReference type="Proteomes" id="UP000002168"/>
    </source>
</evidence>
<dbReference type="Proteomes" id="UP000002168">
    <property type="component" value="Chromosome"/>
</dbReference>